<proteinExistence type="predicted"/>
<name>A0AAN7ZZI8_9PEZI</name>
<reference evidence="2" key="1">
    <citation type="submission" date="2023-08" db="EMBL/GenBank/DDBJ databases">
        <title>Black Yeasts Isolated from many extreme environments.</title>
        <authorList>
            <person name="Coleine C."/>
            <person name="Stajich J.E."/>
            <person name="Selbmann L."/>
        </authorList>
    </citation>
    <scope>NUCLEOTIDE SEQUENCE</scope>
    <source>
        <strain evidence="2">CCFEE 5810</strain>
    </source>
</reference>
<keyword evidence="1" id="KW-0732">Signal</keyword>
<gene>
    <name evidence="2" type="ORF">LTR97_009776</name>
</gene>
<accession>A0AAN7ZZI8</accession>
<organism evidence="2 3">
    <name type="scientific">Elasticomyces elasticus</name>
    <dbReference type="NCBI Taxonomy" id="574655"/>
    <lineage>
        <taxon>Eukaryota</taxon>
        <taxon>Fungi</taxon>
        <taxon>Dikarya</taxon>
        <taxon>Ascomycota</taxon>
        <taxon>Pezizomycotina</taxon>
        <taxon>Dothideomycetes</taxon>
        <taxon>Dothideomycetidae</taxon>
        <taxon>Mycosphaerellales</taxon>
        <taxon>Teratosphaeriaceae</taxon>
        <taxon>Elasticomyces</taxon>
    </lineage>
</organism>
<evidence type="ECO:0000256" key="1">
    <source>
        <dbReference type="SAM" id="SignalP"/>
    </source>
</evidence>
<feature type="signal peptide" evidence="1">
    <location>
        <begin position="1"/>
        <end position="23"/>
    </location>
</feature>
<dbReference type="Proteomes" id="UP001310594">
    <property type="component" value="Unassembled WGS sequence"/>
</dbReference>
<dbReference type="EMBL" id="JAVRQU010000016">
    <property type="protein sequence ID" value="KAK5694155.1"/>
    <property type="molecule type" value="Genomic_DNA"/>
</dbReference>
<evidence type="ECO:0000313" key="2">
    <source>
        <dbReference type="EMBL" id="KAK5694155.1"/>
    </source>
</evidence>
<evidence type="ECO:0000313" key="3">
    <source>
        <dbReference type="Proteomes" id="UP001310594"/>
    </source>
</evidence>
<protein>
    <recommendedName>
        <fullName evidence="4">Apple domain-containing protein</fullName>
    </recommendedName>
</protein>
<comment type="caution">
    <text evidence="2">The sequence shown here is derived from an EMBL/GenBank/DDBJ whole genome shotgun (WGS) entry which is preliminary data.</text>
</comment>
<dbReference type="AlphaFoldDB" id="A0AAN7ZZI8"/>
<sequence>MPSFASVLLVLVATLINVHTVQGRVSNTTTSTTNAISASSSASHNTCGTTFDPCPACDGQTFKDAGGVYYTASCDNFIASTSQHGIPSVNTTSQCLEACDELSGCLGIYTGAVCTLITGAIVGIEPQPGYNAYVRPVIGTAISRNASTATSTSKASTKSASSVSTSYFQPTEVAPPPFSNTSTIAQGAKCPSTNITCPACGGEQVLSESGIAYKVYCDNQVYAESDYNVQRYTSPEGCLAEWYIFHDDRFDWCQGSTFHPEANCQLAKGEDVFPQEKLGYIAFLPVPNRTAVAAVPKISAYPTLNGYSAVPTKPASTLATIATGAPASSSSPSCHTDMARCPACESKNVTDWLNQTYTISCHEIPICGLVVNRANHTLQFECLEYCDADPVCFAAMWESGRCSLCQETLEGKALQVQAGPSDFVYYYPEIPGVATSRAASSSMSTRTTRTVGTGSIVPITIQPGITGTVTSLAQAPLSTTASLRSSVSTSQIQHQTFITAPSPSQSATMVGITGTVTQLSAALSSMTRVPTTSLASFVPPLTDGSVSFATPGGQTRI</sequence>
<feature type="chain" id="PRO_5043040744" description="Apple domain-containing protein" evidence="1">
    <location>
        <begin position="24"/>
        <end position="557"/>
    </location>
</feature>
<evidence type="ECO:0008006" key="4">
    <source>
        <dbReference type="Google" id="ProtNLM"/>
    </source>
</evidence>